<protein>
    <recommendedName>
        <fullName evidence="3">DUF1249 domain-containing protein</fullName>
    </recommendedName>
</protein>
<proteinExistence type="predicted"/>
<organism evidence="1 2">
    <name type="scientific">Marinospirillum alkaliphilum DSM 21637</name>
    <dbReference type="NCBI Taxonomy" id="1122209"/>
    <lineage>
        <taxon>Bacteria</taxon>
        <taxon>Pseudomonadati</taxon>
        <taxon>Pseudomonadota</taxon>
        <taxon>Gammaproteobacteria</taxon>
        <taxon>Oceanospirillales</taxon>
        <taxon>Oceanospirillaceae</taxon>
        <taxon>Marinospirillum</taxon>
    </lineage>
</organism>
<gene>
    <name evidence="1" type="ORF">SAMN02745752_02206</name>
</gene>
<dbReference type="RefSeq" id="WP_072326517.1">
    <property type="nucleotide sequence ID" value="NZ_FPJW01000008.1"/>
</dbReference>
<evidence type="ECO:0008006" key="3">
    <source>
        <dbReference type="Google" id="ProtNLM"/>
    </source>
</evidence>
<sequence>MPRTAYVAELSRLQSDAAASYLLLQRLWQADEQQVCHIGLRQHGRDLGQLHLQRLERTPWTELIELRYSQQVDHPLLHPLQMQIRVYHDVRLAEVVSCQQQQPREGRYAYPNEAMFHPDEKVQVNAQLVEWLKFALSRGYTPHVTFEPDH</sequence>
<dbReference type="Pfam" id="PF06853">
    <property type="entry name" value="DUF1249"/>
    <property type="match status" value="1"/>
</dbReference>
<dbReference type="STRING" id="1122209.SAMN02745752_02206"/>
<dbReference type="InterPro" id="IPR009659">
    <property type="entry name" value="DUF1249"/>
</dbReference>
<reference evidence="1 2" key="1">
    <citation type="submission" date="2016-11" db="EMBL/GenBank/DDBJ databases">
        <authorList>
            <person name="Jaros S."/>
            <person name="Januszkiewicz K."/>
            <person name="Wedrychowicz H."/>
        </authorList>
    </citation>
    <scope>NUCLEOTIDE SEQUENCE [LARGE SCALE GENOMIC DNA]</scope>
    <source>
        <strain evidence="1 2">DSM 21637</strain>
    </source>
</reference>
<dbReference type="Proteomes" id="UP000182350">
    <property type="component" value="Unassembled WGS sequence"/>
</dbReference>
<dbReference type="PANTHER" id="PTHR38774">
    <property type="entry name" value="CYTOPLASMIC PROTEIN-RELATED"/>
    <property type="match status" value="1"/>
</dbReference>
<evidence type="ECO:0000313" key="1">
    <source>
        <dbReference type="EMBL" id="SFX60374.1"/>
    </source>
</evidence>
<name>A0A1K1YF57_9GAMM</name>
<dbReference type="AlphaFoldDB" id="A0A1K1YF57"/>
<dbReference type="OrthoDB" id="9793663at2"/>
<dbReference type="PANTHER" id="PTHR38774:SF1">
    <property type="entry name" value="CYTOPLASMIC PROTEIN"/>
    <property type="match status" value="1"/>
</dbReference>
<evidence type="ECO:0000313" key="2">
    <source>
        <dbReference type="Proteomes" id="UP000182350"/>
    </source>
</evidence>
<dbReference type="EMBL" id="FPJW01000008">
    <property type="protein sequence ID" value="SFX60374.1"/>
    <property type="molecule type" value="Genomic_DNA"/>
</dbReference>
<keyword evidence="2" id="KW-1185">Reference proteome</keyword>
<accession>A0A1K1YF57</accession>